<evidence type="ECO:0000259" key="1">
    <source>
        <dbReference type="SMART" id="SM00974"/>
    </source>
</evidence>
<feature type="domain" description="Bacteriophage T5 Orf172 DNA-binding" evidence="1">
    <location>
        <begin position="59"/>
        <end position="134"/>
    </location>
</feature>
<reference evidence="2 3" key="1">
    <citation type="submission" date="2015-01" db="EMBL/GenBank/DDBJ databases">
        <title>Jeotgalibacillus campisalis genome sequencing.</title>
        <authorList>
            <person name="Goh K.M."/>
            <person name="Chan K.-G."/>
            <person name="Yaakop A.S."/>
            <person name="Ee R."/>
            <person name="Gan H.M."/>
            <person name="Chan C.S."/>
        </authorList>
    </citation>
    <scope>NUCLEOTIDE SEQUENCE [LARGE SCALE GENOMIC DNA]</scope>
    <source>
        <strain evidence="2 3">SF-57</strain>
    </source>
</reference>
<evidence type="ECO:0000313" key="3">
    <source>
        <dbReference type="Proteomes" id="UP000031972"/>
    </source>
</evidence>
<dbReference type="EMBL" id="JXRR01000010">
    <property type="protein sequence ID" value="KIL49086.1"/>
    <property type="molecule type" value="Genomic_DNA"/>
</dbReference>
<dbReference type="Pfam" id="PF13455">
    <property type="entry name" value="MUG113"/>
    <property type="match status" value="1"/>
</dbReference>
<organism evidence="2 3">
    <name type="scientific">Jeotgalibacillus campisalis</name>
    <dbReference type="NCBI Taxonomy" id="220754"/>
    <lineage>
        <taxon>Bacteria</taxon>
        <taxon>Bacillati</taxon>
        <taxon>Bacillota</taxon>
        <taxon>Bacilli</taxon>
        <taxon>Bacillales</taxon>
        <taxon>Caryophanaceae</taxon>
        <taxon>Jeotgalibacillus</taxon>
    </lineage>
</organism>
<gene>
    <name evidence="2" type="ORF">KR50_11210</name>
</gene>
<evidence type="ECO:0000313" key="2">
    <source>
        <dbReference type="EMBL" id="KIL49086.1"/>
    </source>
</evidence>
<dbReference type="AlphaFoldDB" id="A0A0C2VXE6"/>
<dbReference type="SMART" id="SM00974">
    <property type="entry name" value="T5orf172"/>
    <property type="match status" value="1"/>
</dbReference>
<dbReference type="Proteomes" id="UP000031972">
    <property type="component" value="Unassembled WGS sequence"/>
</dbReference>
<dbReference type="RefSeq" id="WP_041055884.1">
    <property type="nucleotide sequence ID" value="NZ_JXRR01000010.1"/>
</dbReference>
<protein>
    <recommendedName>
        <fullName evidence="1">Bacteriophage T5 Orf172 DNA-binding domain-containing protein</fullName>
    </recommendedName>
</protein>
<accession>A0A0C2VXE6</accession>
<dbReference type="InterPro" id="IPR018306">
    <property type="entry name" value="Phage_T5_Orf172_DNA-bd"/>
</dbReference>
<dbReference type="PATRIC" id="fig|220754.4.peg.1142"/>
<keyword evidence="3" id="KW-1185">Reference proteome</keyword>
<proteinExistence type="predicted"/>
<comment type="caution">
    <text evidence="2">The sequence shown here is derived from an EMBL/GenBank/DDBJ whole genome shotgun (WGS) entry which is preliminary data.</text>
</comment>
<sequence>MIRKFVNQLFTSPPSEDRKVILQQQKVFLYEPNEQAIKRVMESEVIEGRAPGYVYFVQEYMNGTFKIGKTKNIDKRMNIFSVKLPFENKLIHLIKTGDRHRTEQAFHNHFSAKRLGGEWFSLSKEDIDWLKNGFYSNVISQSIHQGNPSASSSESIDHSEQILLTKKQLDYAKTMLSKLENDYTLVKDYSSLTTADLNRLSAYFTYKNKGALVNLVKQGVLKPK</sequence>
<name>A0A0C2VXE6_9BACL</name>
<dbReference type="OrthoDB" id="647741at2"/>